<dbReference type="PROSITE" id="PS00972">
    <property type="entry name" value="USP_1"/>
    <property type="match status" value="1"/>
</dbReference>
<dbReference type="InterPro" id="IPR028889">
    <property type="entry name" value="USP"/>
</dbReference>
<dbReference type="GO" id="GO:0004843">
    <property type="term" value="F:cysteine-type deubiquitinase activity"/>
    <property type="evidence" value="ECO:0007669"/>
    <property type="project" value="UniProtKB-EC"/>
</dbReference>
<feature type="domain" description="DUSP" evidence="10">
    <location>
        <begin position="34"/>
        <end position="145"/>
    </location>
</feature>
<dbReference type="STRING" id="106004.A0A1Y2EHB1"/>
<dbReference type="EC" id="3.4.19.12" evidence="3"/>
<evidence type="ECO:0000256" key="2">
    <source>
        <dbReference type="ARBA" id="ARBA00009085"/>
    </source>
</evidence>
<dbReference type="InterPro" id="IPR001394">
    <property type="entry name" value="Peptidase_C19_UCH"/>
</dbReference>
<gene>
    <name evidence="11" type="ORF">BCR35DRAFT_334236</name>
</gene>
<dbReference type="PROSITE" id="PS51283">
    <property type="entry name" value="DUSP"/>
    <property type="match status" value="1"/>
</dbReference>
<feature type="region of interest" description="Disordered" evidence="8">
    <location>
        <begin position="1214"/>
        <end position="1373"/>
    </location>
</feature>
<feature type="compositionally biased region" description="Polar residues" evidence="8">
    <location>
        <begin position="344"/>
        <end position="361"/>
    </location>
</feature>
<dbReference type="Gene3D" id="3.90.70.10">
    <property type="entry name" value="Cysteine proteinases"/>
    <property type="match status" value="2"/>
</dbReference>
<keyword evidence="12" id="KW-1185">Reference proteome</keyword>
<evidence type="ECO:0000256" key="1">
    <source>
        <dbReference type="ARBA" id="ARBA00000707"/>
    </source>
</evidence>
<name>A0A1Y2EHB1_9BASI</name>
<keyword evidence="6" id="KW-0378">Hydrolase</keyword>
<evidence type="ECO:0000256" key="4">
    <source>
        <dbReference type="ARBA" id="ARBA00022670"/>
    </source>
</evidence>
<feature type="region of interest" description="Disordered" evidence="8">
    <location>
        <begin position="840"/>
        <end position="863"/>
    </location>
</feature>
<protein>
    <recommendedName>
        <fullName evidence="3">ubiquitinyl hydrolase 1</fullName>
        <ecNumber evidence="3">3.4.19.12</ecNumber>
    </recommendedName>
</protein>
<evidence type="ECO:0000259" key="10">
    <source>
        <dbReference type="PROSITE" id="PS51283"/>
    </source>
</evidence>
<dbReference type="InterPro" id="IPR035927">
    <property type="entry name" value="DUSP-like_sf"/>
</dbReference>
<dbReference type="InterPro" id="IPR038765">
    <property type="entry name" value="Papain-like_cys_pep_sf"/>
</dbReference>
<feature type="region of interest" description="Disordered" evidence="8">
    <location>
        <begin position="903"/>
        <end position="976"/>
    </location>
</feature>
<evidence type="ECO:0000256" key="7">
    <source>
        <dbReference type="ARBA" id="ARBA00022807"/>
    </source>
</evidence>
<keyword evidence="7" id="KW-0788">Thiol protease</keyword>
<feature type="compositionally biased region" description="Pro residues" evidence="8">
    <location>
        <begin position="779"/>
        <end position="798"/>
    </location>
</feature>
<accession>A0A1Y2EHB1</accession>
<reference evidence="11 12" key="1">
    <citation type="submission" date="2016-07" db="EMBL/GenBank/DDBJ databases">
        <title>Pervasive Adenine N6-methylation of Active Genes in Fungi.</title>
        <authorList>
            <consortium name="DOE Joint Genome Institute"/>
            <person name="Mondo S.J."/>
            <person name="Dannebaum R.O."/>
            <person name="Kuo R.C."/>
            <person name="Labutti K."/>
            <person name="Haridas S."/>
            <person name="Kuo A."/>
            <person name="Salamov A."/>
            <person name="Ahrendt S.R."/>
            <person name="Lipzen A."/>
            <person name="Sullivan W."/>
            <person name="Andreopoulos W.B."/>
            <person name="Clum A."/>
            <person name="Lindquist E."/>
            <person name="Daum C."/>
            <person name="Ramamoorthy G.K."/>
            <person name="Gryganskyi A."/>
            <person name="Culley D."/>
            <person name="Magnuson J.K."/>
            <person name="James T.Y."/>
            <person name="O'Malley M.A."/>
            <person name="Stajich J.E."/>
            <person name="Spatafora J.W."/>
            <person name="Visel A."/>
            <person name="Grigoriev I.V."/>
        </authorList>
    </citation>
    <scope>NUCLEOTIDE SEQUENCE [LARGE SCALE GENOMIC DNA]</scope>
    <source>
        <strain evidence="11 12">62-1032</strain>
    </source>
</reference>
<evidence type="ECO:0000256" key="5">
    <source>
        <dbReference type="ARBA" id="ARBA00022786"/>
    </source>
</evidence>
<feature type="compositionally biased region" description="Polar residues" evidence="8">
    <location>
        <begin position="1214"/>
        <end position="1223"/>
    </location>
</feature>
<dbReference type="SUPFAM" id="SSF143791">
    <property type="entry name" value="DUSP-like"/>
    <property type="match status" value="1"/>
</dbReference>
<dbReference type="Gene3D" id="3.30.2230.10">
    <property type="entry name" value="DUSP-like"/>
    <property type="match status" value="1"/>
</dbReference>
<dbReference type="PROSITE" id="PS00973">
    <property type="entry name" value="USP_2"/>
    <property type="match status" value="1"/>
</dbReference>
<comment type="similarity">
    <text evidence="2">Belongs to the peptidase C19 family.</text>
</comment>
<organism evidence="11 12">
    <name type="scientific">Leucosporidium creatinivorum</name>
    <dbReference type="NCBI Taxonomy" id="106004"/>
    <lineage>
        <taxon>Eukaryota</taxon>
        <taxon>Fungi</taxon>
        <taxon>Dikarya</taxon>
        <taxon>Basidiomycota</taxon>
        <taxon>Pucciniomycotina</taxon>
        <taxon>Microbotryomycetes</taxon>
        <taxon>Leucosporidiales</taxon>
        <taxon>Leucosporidium</taxon>
    </lineage>
</organism>
<proteinExistence type="inferred from homology"/>
<dbReference type="SMART" id="SM00695">
    <property type="entry name" value="DUSP"/>
    <property type="match status" value="1"/>
</dbReference>
<feature type="domain" description="USP" evidence="9">
    <location>
        <begin position="382"/>
        <end position="1195"/>
    </location>
</feature>
<evidence type="ECO:0000256" key="3">
    <source>
        <dbReference type="ARBA" id="ARBA00012759"/>
    </source>
</evidence>
<keyword evidence="4" id="KW-0645">Protease</keyword>
<dbReference type="InterPro" id="IPR018200">
    <property type="entry name" value="USP_CS"/>
</dbReference>
<dbReference type="InParanoid" id="A0A1Y2EHB1"/>
<dbReference type="InterPro" id="IPR006615">
    <property type="entry name" value="Pept_C19_DUSP"/>
</dbReference>
<sequence length="1373" mass="149204">MDAPGPNLDRDQDAASPPAYDAPSYPQAATEAGPDGSNQLEMIKEMKRGGEIDMEAGETWFLVSRSWFRRWATACSGVAESKDDDADITLADVGPIDNSDILTVEGKLKQPLELGREVEILPQNAWDFLLRWYGCKQAPIERTVVGGQGQGQVEFYPPTFLVLQLLPSSSSSESNVTIPSFPHTPTTSLSSGARIKDLKEFAADTYQLQRPLRLWRLPQPEPTSSVPDLEGPAYIFAERIKAGGSELIEQNGVDDESTLIDALLVDPETRLAVEEQTASGTWVIDAEAIKNLPALVPTETTSEPPAEGHGEKKKGGLFSGGFFDKMTHHKSANTLQPKYKNKDGSTSTKGTPIATPSNNSGLFGALTRSKGMGGSGRQRGLTGLQNLGNTCFMNSALQCMSNTKELQEYFVSGVYKDELNRDNPLGMRGQVAEAFGQLIERIWSSSGSSVAPREFKQALSRFAPQFSGYGQQDTQELLAFLLDGVHEDLNRIKKKPATNAPDWEGGGDKELVELAQTCWEQYRSRNDSVIVDLFQGQYRSTVVCPDCDKVSITFDPFMYVTTNLPVTKKWIGKVYYVPLDPAKDRFAIELEVPKTGTVKMLKAAVAKFMDVDPKKLVITEEWKGKFWKAWHDDEMVIEIDTTKDAIVFFETLEPVTQLKPRFYGKNKPAAAPAPSADAPIVVPVLHKKSNRSSLNRPSRGIFGSSSSSYSSEELFGSPFLLTLTREEASTPAGISRALARQYARVTKLGDELLEAVDAQLEELEAPEAPVVAASVAAAPPAPAPAPAATPLPATPPPEANMDVDPVEPVASTSTLPEEPAPTVVMPAPPAAIPDALSMAPSTSSLAPPVPVPTPAPAVESTPAPPRLSIFSLFVSDRPSRNIPLGNDAFNTSSVPLAKRVRRASTPDTDMFAPPLSRTNLPGSFPREDDDSSMSTDTELETSTAATTGASTPIRVDDAEEATSLAPKEPAPKPAPQPIIQTGDYLIAEWDSAALAHFLGTNGGGEPSTWATLTPFVDPALAEARARQGGPKKVITIQDCLTEFTKEERLGEDDTWYCPRCKDHKQATKKVELWKVPDILVFAFKRFSSGRYTRDKIDDFVDFPLENFNLEPFVEGAKVERRLAGQTGEEDPESLIYDLYAVDNHYGGMGGGHYTAYAKNHENSKWYDFDDGRVSEITNPESVKTKAAYLVMYRRRTTRPIGAKSRELIDSAIQSRNVSASTSEAGGPPPVVSNPNSPFGSTDNLPGQVGPIALSGGSGSYLDSSYLPPSPPSFDHDDDEELYGDSEPRTFVPNDHFSGIFPMRNAASSGEVSDNEAEVGSGPNSRRGSPPPFDDEFENTPFAEHVMPEAPLEEEDPIDLRLDEQVPSTMEQID</sequence>
<dbReference type="Pfam" id="PF06337">
    <property type="entry name" value="DUSP"/>
    <property type="match status" value="1"/>
</dbReference>
<evidence type="ECO:0000256" key="8">
    <source>
        <dbReference type="SAM" id="MobiDB-lite"/>
    </source>
</evidence>
<dbReference type="CDD" id="cd02674">
    <property type="entry name" value="Peptidase_C19R"/>
    <property type="match status" value="1"/>
</dbReference>
<evidence type="ECO:0000313" key="11">
    <source>
        <dbReference type="EMBL" id="ORY70656.1"/>
    </source>
</evidence>
<comment type="caution">
    <text evidence="11">The sequence shown here is derived from an EMBL/GenBank/DDBJ whole genome shotgun (WGS) entry which is preliminary data.</text>
</comment>
<evidence type="ECO:0000256" key="6">
    <source>
        <dbReference type="ARBA" id="ARBA00022801"/>
    </source>
</evidence>
<keyword evidence="5" id="KW-0833">Ubl conjugation pathway</keyword>
<feature type="region of interest" description="Disordered" evidence="8">
    <location>
        <begin position="779"/>
        <end position="823"/>
    </location>
</feature>
<dbReference type="GO" id="GO:0016579">
    <property type="term" value="P:protein deubiquitination"/>
    <property type="evidence" value="ECO:0007669"/>
    <property type="project" value="InterPro"/>
</dbReference>
<dbReference type="InterPro" id="IPR050185">
    <property type="entry name" value="Ub_carboxyl-term_hydrolase"/>
</dbReference>
<feature type="region of interest" description="Disordered" evidence="8">
    <location>
        <begin position="1"/>
        <end position="39"/>
    </location>
</feature>
<dbReference type="PANTHER" id="PTHR21646">
    <property type="entry name" value="UBIQUITIN CARBOXYL-TERMINAL HYDROLASE"/>
    <property type="match status" value="1"/>
</dbReference>
<feature type="compositionally biased region" description="Low complexity" evidence="8">
    <location>
        <begin position="14"/>
        <end position="29"/>
    </location>
</feature>
<feature type="region of interest" description="Disordered" evidence="8">
    <location>
        <begin position="330"/>
        <end position="361"/>
    </location>
</feature>
<feature type="compositionally biased region" description="Low complexity" evidence="8">
    <location>
        <begin position="932"/>
        <end position="951"/>
    </location>
</feature>
<dbReference type="Pfam" id="PF00443">
    <property type="entry name" value="UCH"/>
    <property type="match status" value="1"/>
</dbReference>
<dbReference type="Proteomes" id="UP000193467">
    <property type="component" value="Unassembled WGS sequence"/>
</dbReference>
<dbReference type="GO" id="GO:0006508">
    <property type="term" value="P:proteolysis"/>
    <property type="evidence" value="ECO:0007669"/>
    <property type="project" value="UniProtKB-KW"/>
</dbReference>
<evidence type="ECO:0000313" key="12">
    <source>
        <dbReference type="Proteomes" id="UP000193467"/>
    </source>
</evidence>
<comment type="catalytic activity">
    <reaction evidence="1">
        <text>Thiol-dependent hydrolysis of ester, thioester, amide, peptide and isopeptide bonds formed by the C-terminal Gly of ubiquitin (a 76-residue protein attached to proteins as an intracellular targeting signal).</text>
        <dbReference type="EC" id="3.4.19.12"/>
    </reaction>
</comment>
<evidence type="ECO:0000259" key="9">
    <source>
        <dbReference type="PROSITE" id="PS50235"/>
    </source>
</evidence>
<dbReference type="FunCoup" id="A0A1Y2EHB1">
    <property type="interactions" value="440"/>
</dbReference>
<dbReference type="PANTHER" id="PTHR21646:SF24">
    <property type="entry name" value="UBIQUITIN CARBOXYL-TERMINAL HYDROLASE"/>
    <property type="match status" value="1"/>
</dbReference>
<dbReference type="PROSITE" id="PS50235">
    <property type="entry name" value="USP_3"/>
    <property type="match status" value="1"/>
</dbReference>
<dbReference type="EMBL" id="MCGR01000055">
    <property type="protein sequence ID" value="ORY70656.1"/>
    <property type="molecule type" value="Genomic_DNA"/>
</dbReference>
<dbReference type="OrthoDB" id="292964at2759"/>
<dbReference type="SUPFAM" id="SSF54001">
    <property type="entry name" value="Cysteine proteinases"/>
    <property type="match status" value="1"/>
</dbReference>